<dbReference type="PANTHER" id="PTHR37540:SF5">
    <property type="entry name" value="TRANSCRIPTION FACTOR DOMAIN-CONTAINING PROTEIN"/>
    <property type="match status" value="1"/>
</dbReference>
<evidence type="ECO:0000313" key="1">
    <source>
        <dbReference type="EMBL" id="KAF2874014.1"/>
    </source>
</evidence>
<dbReference type="AlphaFoldDB" id="A0A7C8I9G6"/>
<dbReference type="Proteomes" id="UP000481861">
    <property type="component" value="Unassembled WGS sequence"/>
</dbReference>
<organism evidence="1 2">
    <name type="scientific">Massariosphaeria phaeospora</name>
    <dbReference type="NCBI Taxonomy" id="100035"/>
    <lineage>
        <taxon>Eukaryota</taxon>
        <taxon>Fungi</taxon>
        <taxon>Dikarya</taxon>
        <taxon>Ascomycota</taxon>
        <taxon>Pezizomycotina</taxon>
        <taxon>Dothideomycetes</taxon>
        <taxon>Pleosporomycetidae</taxon>
        <taxon>Pleosporales</taxon>
        <taxon>Pleosporales incertae sedis</taxon>
        <taxon>Massariosphaeria</taxon>
    </lineage>
</organism>
<reference evidence="1 2" key="1">
    <citation type="submission" date="2020-01" db="EMBL/GenBank/DDBJ databases">
        <authorList>
            <consortium name="DOE Joint Genome Institute"/>
            <person name="Haridas S."/>
            <person name="Albert R."/>
            <person name="Binder M."/>
            <person name="Bloem J."/>
            <person name="Labutti K."/>
            <person name="Salamov A."/>
            <person name="Andreopoulos B."/>
            <person name="Baker S.E."/>
            <person name="Barry K."/>
            <person name="Bills G."/>
            <person name="Bluhm B.H."/>
            <person name="Cannon C."/>
            <person name="Castanera R."/>
            <person name="Culley D.E."/>
            <person name="Daum C."/>
            <person name="Ezra D."/>
            <person name="Gonzalez J.B."/>
            <person name="Henrissat B."/>
            <person name="Kuo A."/>
            <person name="Liang C."/>
            <person name="Lipzen A."/>
            <person name="Lutzoni F."/>
            <person name="Magnuson J."/>
            <person name="Mondo S."/>
            <person name="Nolan M."/>
            <person name="Ohm R."/>
            <person name="Pangilinan J."/>
            <person name="Park H.-J.H."/>
            <person name="Ramirez L."/>
            <person name="Alfaro M."/>
            <person name="Sun H."/>
            <person name="Tritt A."/>
            <person name="Yoshinaga Y."/>
            <person name="Zwiers L.-H.L."/>
            <person name="Turgeon B.G."/>
            <person name="Goodwin S.B."/>
            <person name="Spatafora J.W."/>
            <person name="Crous P.W."/>
            <person name="Grigoriev I.V."/>
        </authorList>
    </citation>
    <scope>NUCLEOTIDE SEQUENCE [LARGE SCALE GENOMIC DNA]</scope>
    <source>
        <strain evidence="1 2">CBS 611.86</strain>
    </source>
</reference>
<dbReference type="EMBL" id="JAADJZ010000006">
    <property type="protein sequence ID" value="KAF2874014.1"/>
    <property type="molecule type" value="Genomic_DNA"/>
</dbReference>
<dbReference type="OrthoDB" id="4159781at2759"/>
<evidence type="ECO:0008006" key="3">
    <source>
        <dbReference type="Google" id="ProtNLM"/>
    </source>
</evidence>
<accession>A0A7C8I9G6</accession>
<protein>
    <recommendedName>
        <fullName evidence="3">Fungal-specific transcription factor domain-containing protein</fullName>
    </recommendedName>
</protein>
<evidence type="ECO:0000313" key="2">
    <source>
        <dbReference type="Proteomes" id="UP000481861"/>
    </source>
</evidence>
<proteinExistence type="predicted"/>
<gene>
    <name evidence="1" type="ORF">BDV95DRAFT_565234</name>
</gene>
<dbReference type="PANTHER" id="PTHR37540">
    <property type="entry name" value="TRANSCRIPTION FACTOR (ACR-2), PUTATIVE-RELATED-RELATED"/>
    <property type="match status" value="1"/>
</dbReference>
<sequence length="256" mass="29495">MIELRGGINNLSSDQGQHLSEMALLQDMMHASCSNIPPMMFDIYGPVLRDIRMNHIERWYPQSPLRVLNDSDFARDIPVLQSSFCILKDAFDNLEMLCIEAFDTDTATEESDVFKSRRENFWARIMQAPETGPDQIPPTTEKKVELAVRLAARIHFRATASRTQHDDAVNADDMVQLHAVLRKIDLGFWKVAHYVYLWILLTGGAASNGHAEHRPYFVSEIMRLGLGIGLFDWRSFRQIMGNFLWLQQFLRCPPKR</sequence>
<keyword evidence="2" id="KW-1185">Reference proteome</keyword>
<comment type="caution">
    <text evidence="1">The sequence shown here is derived from an EMBL/GenBank/DDBJ whole genome shotgun (WGS) entry which is preliminary data.</text>
</comment>
<name>A0A7C8I9G6_9PLEO</name>